<feature type="non-terminal residue" evidence="3">
    <location>
        <position position="1"/>
    </location>
</feature>
<name>A0ABV1H2G7_9BACT</name>
<organism evidence="3 4">
    <name type="scientific">Alistipes intestinihominis</name>
    <dbReference type="NCBI Taxonomy" id="3133172"/>
    <lineage>
        <taxon>Bacteria</taxon>
        <taxon>Pseudomonadati</taxon>
        <taxon>Bacteroidota</taxon>
        <taxon>Bacteroidia</taxon>
        <taxon>Bacteroidales</taxon>
        <taxon>Rikenellaceae</taxon>
        <taxon>Alistipes</taxon>
    </lineage>
</organism>
<reference evidence="3 4" key="1">
    <citation type="submission" date="2024-03" db="EMBL/GenBank/DDBJ databases">
        <title>Human intestinal bacterial collection.</title>
        <authorList>
            <person name="Pauvert C."/>
            <person name="Hitch T.C.A."/>
            <person name="Clavel T."/>
        </authorList>
    </citation>
    <scope>NUCLEOTIDE SEQUENCE [LARGE SCALE GENOMIC DNA]</scope>
    <source>
        <strain evidence="3 4">CLA-KB-H122</strain>
    </source>
</reference>
<dbReference type="InterPro" id="IPR013610">
    <property type="entry name" value="ArdC_N"/>
</dbReference>
<proteinExistence type="predicted"/>
<comment type="caution">
    <text evidence="3">The sequence shown here is derived from an EMBL/GenBank/DDBJ whole genome shotgun (WGS) entry which is preliminary data.</text>
</comment>
<evidence type="ECO:0000259" key="1">
    <source>
        <dbReference type="Pfam" id="PF08401"/>
    </source>
</evidence>
<protein>
    <submittedName>
        <fullName evidence="3">ArdC-like ssDNA-binding domain-containing protein</fullName>
    </submittedName>
</protein>
<dbReference type="PIRSF" id="PIRSF037112">
    <property type="entry name" value="Antirestriction_ArdC"/>
    <property type="match status" value="1"/>
</dbReference>
<dbReference type="Pfam" id="PF18818">
    <property type="entry name" value="MPTase-PolyVal"/>
    <property type="match status" value="1"/>
</dbReference>
<keyword evidence="4" id="KW-1185">Reference proteome</keyword>
<gene>
    <name evidence="3" type="ORF">WMO46_15530</name>
</gene>
<dbReference type="Proteomes" id="UP001460202">
    <property type="component" value="Unassembled WGS sequence"/>
</dbReference>
<evidence type="ECO:0000313" key="3">
    <source>
        <dbReference type="EMBL" id="MEQ2546353.1"/>
    </source>
</evidence>
<sequence>DRLSLHRCSERFRQFRTPAQEDKVCIYVMSHSDVLEKVSSHFAELMIAKIESMTESWQKPWIFGQGVLPYNIVSGRNYTGANILTLLMLTEVKGYQSPVFVTFKQAKELGLQVRKGSKQFPVIFWKPFYLAATPVEGKPRYLSVEDFKNLSESERKEYVLRFSLRFYPVLNLDQTDFAERYPQRWQQIFDRQAHPRRPAGTAHPTLERMLEAQSWVCPIRLKVGDRASYSPADDIIVVPLKEQFSDLEAFYSTLLHEMSHSTGTADRLDRHFEDRSRQAYGREELVAEFSAALAGCGLGISSGIRSENVAYLKGWLEKIRAEPAFIFSVLSDVRQVVRFIGERLDAQLFGDTQPDDIAG</sequence>
<dbReference type="RefSeq" id="WP_349094656.1">
    <property type="nucleotide sequence ID" value="NZ_JBBMFL010000041.1"/>
</dbReference>
<feature type="domain" description="N-terminal" evidence="1">
    <location>
        <begin position="38"/>
        <end position="134"/>
    </location>
</feature>
<evidence type="ECO:0000313" key="4">
    <source>
        <dbReference type="Proteomes" id="UP001460202"/>
    </source>
</evidence>
<accession>A0ABV1H2G7</accession>
<dbReference type="EMBL" id="JBBMFL010000041">
    <property type="protein sequence ID" value="MEQ2546353.1"/>
    <property type="molecule type" value="Genomic_DNA"/>
</dbReference>
<dbReference type="InterPro" id="IPR017113">
    <property type="entry name" value="Antirestriction_ArdC"/>
</dbReference>
<dbReference type="InterPro" id="IPR041459">
    <property type="entry name" value="MPTase-PolyVal"/>
</dbReference>
<dbReference type="Pfam" id="PF08401">
    <property type="entry name" value="ArdcN"/>
    <property type="match status" value="1"/>
</dbReference>
<evidence type="ECO:0000259" key="2">
    <source>
        <dbReference type="Pfam" id="PF18818"/>
    </source>
</evidence>
<feature type="domain" description="Polyvalent protein metallopeptidase" evidence="2">
    <location>
        <begin position="218"/>
        <end position="328"/>
    </location>
</feature>